<dbReference type="STRING" id="670483.S7RWD0"/>
<dbReference type="KEGG" id="gtr:GLOTRDRAFT_136127"/>
<dbReference type="GO" id="GO:0016020">
    <property type="term" value="C:membrane"/>
    <property type="evidence" value="ECO:0007669"/>
    <property type="project" value="TreeGrafter"/>
</dbReference>
<evidence type="ECO:0000313" key="4">
    <source>
        <dbReference type="Proteomes" id="UP000030669"/>
    </source>
</evidence>
<dbReference type="Proteomes" id="UP000030669">
    <property type="component" value="Unassembled WGS sequence"/>
</dbReference>
<feature type="transmembrane region" description="Helical" evidence="2">
    <location>
        <begin position="36"/>
        <end position="58"/>
    </location>
</feature>
<feature type="transmembrane region" description="Helical" evidence="2">
    <location>
        <begin position="109"/>
        <end position="130"/>
    </location>
</feature>
<evidence type="ECO:0000256" key="1">
    <source>
        <dbReference type="SAM" id="MobiDB-lite"/>
    </source>
</evidence>
<dbReference type="InterPro" id="IPR022127">
    <property type="entry name" value="STIMATE/YPL162C"/>
</dbReference>
<dbReference type="RefSeq" id="XP_007862246.1">
    <property type="nucleotide sequence ID" value="XM_007864055.1"/>
</dbReference>
<dbReference type="AlphaFoldDB" id="S7RWD0"/>
<dbReference type="HOGENOM" id="CLU_046739_1_0_1"/>
<dbReference type="eggNOG" id="ENOG502S1HE">
    <property type="taxonomic scope" value="Eukaryota"/>
</dbReference>
<dbReference type="EMBL" id="KB469297">
    <property type="protein sequence ID" value="EPQ59190.1"/>
    <property type="molecule type" value="Genomic_DNA"/>
</dbReference>
<dbReference type="GeneID" id="19303472"/>
<name>S7RWD0_GLOTA</name>
<protein>
    <recommendedName>
        <fullName evidence="5">Vacuolar membrane protein</fullName>
    </recommendedName>
</protein>
<feature type="compositionally biased region" description="Basic and acidic residues" evidence="1">
    <location>
        <begin position="384"/>
        <end position="398"/>
    </location>
</feature>
<feature type="compositionally biased region" description="Basic and acidic residues" evidence="1">
    <location>
        <begin position="282"/>
        <end position="291"/>
    </location>
</feature>
<proteinExistence type="predicted"/>
<dbReference type="PANTHER" id="PTHR31735">
    <property type="entry name" value="VACUOLAR MEMBRANE PROTEIN YPL162C"/>
    <property type="match status" value="1"/>
</dbReference>
<evidence type="ECO:0000256" key="2">
    <source>
        <dbReference type="SAM" id="Phobius"/>
    </source>
</evidence>
<feature type="compositionally biased region" description="Low complexity" evidence="1">
    <location>
        <begin position="328"/>
        <end position="341"/>
    </location>
</feature>
<dbReference type="PANTHER" id="PTHR31735:SF1">
    <property type="entry name" value="VACUOLAR MEMBRANE PROTEIN YPL162C"/>
    <property type="match status" value="1"/>
</dbReference>
<reference evidence="3 4" key="1">
    <citation type="journal article" date="2012" name="Science">
        <title>The Paleozoic origin of enzymatic lignin decomposition reconstructed from 31 fungal genomes.</title>
        <authorList>
            <person name="Floudas D."/>
            <person name="Binder M."/>
            <person name="Riley R."/>
            <person name="Barry K."/>
            <person name="Blanchette R.A."/>
            <person name="Henrissat B."/>
            <person name="Martinez A.T."/>
            <person name="Otillar R."/>
            <person name="Spatafora J.W."/>
            <person name="Yadav J.S."/>
            <person name="Aerts A."/>
            <person name="Benoit I."/>
            <person name="Boyd A."/>
            <person name="Carlson A."/>
            <person name="Copeland A."/>
            <person name="Coutinho P.M."/>
            <person name="de Vries R.P."/>
            <person name="Ferreira P."/>
            <person name="Findley K."/>
            <person name="Foster B."/>
            <person name="Gaskell J."/>
            <person name="Glotzer D."/>
            <person name="Gorecki P."/>
            <person name="Heitman J."/>
            <person name="Hesse C."/>
            <person name="Hori C."/>
            <person name="Igarashi K."/>
            <person name="Jurgens J.A."/>
            <person name="Kallen N."/>
            <person name="Kersten P."/>
            <person name="Kohler A."/>
            <person name="Kuees U."/>
            <person name="Kumar T.K.A."/>
            <person name="Kuo A."/>
            <person name="LaButti K."/>
            <person name="Larrondo L.F."/>
            <person name="Lindquist E."/>
            <person name="Ling A."/>
            <person name="Lombard V."/>
            <person name="Lucas S."/>
            <person name="Lundell T."/>
            <person name="Martin R."/>
            <person name="McLaughlin D.J."/>
            <person name="Morgenstern I."/>
            <person name="Morin E."/>
            <person name="Murat C."/>
            <person name="Nagy L.G."/>
            <person name="Nolan M."/>
            <person name="Ohm R.A."/>
            <person name="Patyshakuliyeva A."/>
            <person name="Rokas A."/>
            <person name="Ruiz-Duenas F.J."/>
            <person name="Sabat G."/>
            <person name="Salamov A."/>
            <person name="Samejima M."/>
            <person name="Schmutz J."/>
            <person name="Slot J.C."/>
            <person name="St John F."/>
            <person name="Stenlid J."/>
            <person name="Sun H."/>
            <person name="Sun S."/>
            <person name="Syed K."/>
            <person name="Tsang A."/>
            <person name="Wiebenga A."/>
            <person name="Young D."/>
            <person name="Pisabarro A."/>
            <person name="Eastwood D.C."/>
            <person name="Martin F."/>
            <person name="Cullen D."/>
            <person name="Grigoriev I.V."/>
            <person name="Hibbett D.S."/>
        </authorList>
    </citation>
    <scope>NUCLEOTIDE SEQUENCE [LARGE SCALE GENOMIC DNA]</scope>
    <source>
        <strain evidence="3 4">ATCC 11539</strain>
    </source>
</reference>
<accession>S7RWD0</accession>
<dbReference type="Pfam" id="PF12400">
    <property type="entry name" value="STIMATE"/>
    <property type="match status" value="1"/>
</dbReference>
<dbReference type="OrthoDB" id="431202at2759"/>
<keyword evidence="2" id="KW-0812">Transmembrane</keyword>
<feature type="compositionally biased region" description="Polar residues" evidence="1">
    <location>
        <begin position="369"/>
        <end position="382"/>
    </location>
</feature>
<feature type="region of interest" description="Disordered" evidence="1">
    <location>
        <begin position="328"/>
        <end position="409"/>
    </location>
</feature>
<feature type="compositionally biased region" description="Basic and acidic residues" evidence="1">
    <location>
        <begin position="257"/>
        <end position="275"/>
    </location>
</feature>
<feature type="transmembrane region" description="Helical" evidence="2">
    <location>
        <begin position="79"/>
        <end position="97"/>
    </location>
</feature>
<feature type="transmembrane region" description="Helical" evidence="2">
    <location>
        <begin position="162"/>
        <end position="183"/>
    </location>
</feature>
<evidence type="ECO:0008006" key="5">
    <source>
        <dbReference type="Google" id="ProtNLM"/>
    </source>
</evidence>
<dbReference type="OMA" id="YGTPPRI"/>
<sequence length="441" mass="48776">MHVARALIPTLSSDIDEPPGDSPFEDLPVDQGSCRLLGPTALVVQGVMGVLVILSLIYKRHREKPKRPWRIWLFDVSKQVLGQLFVHGVNILISDVGSHRVSGNACVYYFLNILIDTTLGVAIIYLILYLSTNLLTVKLNLKGFESGQYGNPPSINYWARQAVVYVLAITTMKLLVIALFALFPGIFQIGAWLLTWLGPTDAVQVIFVMGIFPILMNIIQFWLIDSIVKASASSVNLPPDPARPSADADREPLFRASEEDDDDHHHARFDIENQRHSSSRSRSRDHAKSETLDPGDTDELKPSASGSATPATGETLVDAYAMHAYPPSLVSNSTSSSRPTSASPPPSTKRKYKRSPPPPLLPRSPLQPAINSPLPSTAQLQARSVKDKENDVRRREWEAWDEPDDWAERVGEEDWTGSRIGARKGVVDEIWASTSPVVHAR</sequence>
<keyword evidence="2" id="KW-0472">Membrane</keyword>
<feature type="region of interest" description="Disordered" evidence="1">
    <location>
        <begin position="257"/>
        <end position="311"/>
    </location>
</feature>
<keyword evidence="2" id="KW-1133">Transmembrane helix</keyword>
<organism evidence="3 4">
    <name type="scientific">Gloeophyllum trabeum (strain ATCC 11539 / FP-39264 / Madison 617)</name>
    <name type="common">Brown rot fungus</name>
    <dbReference type="NCBI Taxonomy" id="670483"/>
    <lineage>
        <taxon>Eukaryota</taxon>
        <taxon>Fungi</taxon>
        <taxon>Dikarya</taxon>
        <taxon>Basidiomycota</taxon>
        <taxon>Agaricomycotina</taxon>
        <taxon>Agaricomycetes</taxon>
        <taxon>Gloeophyllales</taxon>
        <taxon>Gloeophyllaceae</taxon>
        <taxon>Gloeophyllum</taxon>
    </lineage>
</organism>
<keyword evidence="4" id="KW-1185">Reference proteome</keyword>
<evidence type="ECO:0000313" key="3">
    <source>
        <dbReference type="EMBL" id="EPQ59190.1"/>
    </source>
</evidence>
<gene>
    <name evidence="3" type="ORF">GLOTRDRAFT_136127</name>
</gene>
<feature type="transmembrane region" description="Helical" evidence="2">
    <location>
        <begin position="203"/>
        <end position="224"/>
    </location>
</feature>